<evidence type="ECO:0000313" key="2">
    <source>
        <dbReference type="Proteomes" id="UP001152888"/>
    </source>
</evidence>
<evidence type="ECO:0000313" key="1">
    <source>
        <dbReference type="EMBL" id="CAH1988575.1"/>
    </source>
</evidence>
<reference evidence="1" key="1">
    <citation type="submission" date="2022-03" db="EMBL/GenBank/DDBJ databases">
        <authorList>
            <person name="Sayadi A."/>
        </authorList>
    </citation>
    <scope>NUCLEOTIDE SEQUENCE</scope>
</reference>
<dbReference type="EMBL" id="CAKOFQ010007047">
    <property type="protein sequence ID" value="CAH1988575.1"/>
    <property type="molecule type" value="Genomic_DNA"/>
</dbReference>
<comment type="caution">
    <text evidence="1">The sequence shown here is derived from an EMBL/GenBank/DDBJ whole genome shotgun (WGS) entry which is preliminary data.</text>
</comment>
<proteinExistence type="predicted"/>
<organism evidence="1 2">
    <name type="scientific">Acanthoscelides obtectus</name>
    <name type="common">Bean weevil</name>
    <name type="synonym">Bruchus obtectus</name>
    <dbReference type="NCBI Taxonomy" id="200917"/>
    <lineage>
        <taxon>Eukaryota</taxon>
        <taxon>Metazoa</taxon>
        <taxon>Ecdysozoa</taxon>
        <taxon>Arthropoda</taxon>
        <taxon>Hexapoda</taxon>
        <taxon>Insecta</taxon>
        <taxon>Pterygota</taxon>
        <taxon>Neoptera</taxon>
        <taxon>Endopterygota</taxon>
        <taxon>Coleoptera</taxon>
        <taxon>Polyphaga</taxon>
        <taxon>Cucujiformia</taxon>
        <taxon>Chrysomeloidea</taxon>
        <taxon>Chrysomelidae</taxon>
        <taxon>Bruchinae</taxon>
        <taxon>Bruchini</taxon>
        <taxon>Acanthoscelides</taxon>
    </lineage>
</organism>
<protein>
    <submittedName>
        <fullName evidence="1">Uncharacterized protein</fullName>
    </submittedName>
</protein>
<gene>
    <name evidence="1" type="ORF">ACAOBT_LOCUS18553</name>
</gene>
<dbReference type="Proteomes" id="UP001152888">
    <property type="component" value="Unassembled WGS sequence"/>
</dbReference>
<dbReference type="OrthoDB" id="10013584at2759"/>
<accession>A0A9P0L8Y6</accession>
<name>A0A9P0L8Y6_ACAOB</name>
<sequence length="14" mass="1633">MYLAASWLPSIDCY</sequence>
<keyword evidence="2" id="KW-1185">Reference proteome</keyword>